<evidence type="ECO:0000313" key="4">
    <source>
        <dbReference type="EMBL" id="MFC3997921.1"/>
    </source>
</evidence>
<feature type="compositionally biased region" description="Low complexity" evidence="2">
    <location>
        <begin position="1"/>
        <end position="15"/>
    </location>
</feature>
<dbReference type="InterPro" id="IPR016163">
    <property type="entry name" value="Ald_DH_C"/>
</dbReference>
<feature type="region of interest" description="Disordered" evidence="2">
    <location>
        <begin position="509"/>
        <end position="535"/>
    </location>
</feature>
<feature type="domain" description="Aldehyde dehydrogenase" evidence="3">
    <location>
        <begin position="28"/>
        <end position="334"/>
    </location>
</feature>
<feature type="region of interest" description="Disordered" evidence="2">
    <location>
        <begin position="1"/>
        <end position="52"/>
    </location>
</feature>
<comment type="caution">
    <text evidence="4">The sequence shown here is derived from an EMBL/GenBank/DDBJ whole genome shotgun (WGS) entry which is preliminary data.</text>
</comment>
<protein>
    <submittedName>
        <fullName evidence="4">Aldehyde dehydrogenase (NADP(+))</fullName>
    </submittedName>
</protein>
<dbReference type="InterPro" id="IPR044151">
    <property type="entry name" value="ALDH_KGSADH"/>
</dbReference>
<dbReference type="EMBL" id="JBHSBH010000012">
    <property type="protein sequence ID" value="MFC3997921.1"/>
    <property type="molecule type" value="Genomic_DNA"/>
</dbReference>
<organism evidence="4 5">
    <name type="scientific">Nocardiopsis sediminis</name>
    <dbReference type="NCBI Taxonomy" id="1778267"/>
    <lineage>
        <taxon>Bacteria</taxon>
        <taxon>Bacillati</taxon>
        <taxon>Actinomycetota</taxon>
        <taxon>Actinomycetes</taxon>
        <taxon>Streptosporangiales</taxon>
        <taxon>Nocardiopsidaceae</taxon>
        <taxon>Nocardiopsis</taxon>
    </lineage>
</organism>
<sequence>MTETAETTALTGATLIGDADVHPAGNGEAHATDPATGERLDPGYGQGGPDEAARAAELAHAAFGTYRRTAPEVRARFLETAADNIDALGDTLVQRVMAETGLPEPRVRGERARTTGQLRLFASVVRAGGWLGVRVDAGDPARSPLPKPDLRQRKVPLGPVAVFAASNFPLAFSVAGGDTASALAAGAPVVVKAHNAHPGTSELVGRAVRAAVRTHGLPEGTFSLLFGSGTELGTALVRHPRIAAVGFTGSRSGGLALSAAAAARPVPIPVFAEMSSVNPVVLLPGALADNGPALGTAFAASLTTGAGQLCTSPGLVFAVDDADGFLAAAQDAVNGAAAAPMLTDGIRRAYDDGGAALAARPGVTEIARGAGDDALAACGQARLYATDGATFLSDAALQAEVFGATSLVVRVRDLAQLHEILGTLEGQLTATVHATAADHPAAADLLPKLELLAGRVLFGGWPTGVEVGHAVVHGGPFPATSAPATTSVGTLAIERFLRPVSYQDVPQELLPEELRDGNPAGLPRLVDGEPETGRR</sequence>
<dbReference type="RefSeq" id="WP_378535312.1">
    <property type="nucleotide sequence ID" value="NZ_JBHSBH010000012.1"/>
</dbReference>
<dbReference type="CDD" id="cd07129">
    <property type="entry name" value="ALDH_KGSADH"/>
    <property type="match status" value="1"/>
</dbReference>
<dbReference type="PANTHER" id="PTHR43353:SF3">
    <property type="entry name" value="ALDEHYDE DEHYDROGENASE-RELATED"/>
    <property type="match status" value="1"/>
</dbReference>
<evidence type="ECO:0000313" key="5">
    <source>
        <dbReference type="Proteomes" id="UP001595847"/>
    </source>
</evidence>
<evidence type="ECO:0000256" key="2">
    <source>
        <dbReference type="SAM" id="MobiDB-lite"/>
    </source>
</evidence>
<dbReference type="InterPro" id="IPR015590">
    <property type="entry name" value="Aldehyde_DH_dom"/>
</dbReference>
<gene>
    <name evidence="4" type="ORF">ACFOVU_18450</name>
</gene>
<accession>A0ABV8FTK6</accession>
<dbReference type="InterPro" id="IPR050740">
    <property type="entry name" value="Aldehyde_DH_Superfamily"/>
</dbReference>
<evidence type="ECO:0000259" key="3">
    <source>
        <dbReference type="Pfam" id="PF00171"/>
    </source>
</evidence>
<reference evidence="5" key="1">
    <citation type="journal article" date="2019" name="Int. J. Syst. Evol. Microbiol.">
        <title>The Global Catalogue of Microorganisms (GCM) 10K type strain sequencing project: providing services to taxonomists for standard genome sequencing and annotation.</title>
        <authorList>
            <consortium name="The Broad Institute Genomics Platform"/>
            <consortium name="The Broad Institute Genome Sequencing Center for Infectious Disease"/>
            <person name="Wu L."/>
            <person name="Ma J."/>
        </authorList>
    </citation>
    <scope>NUCLEOTIDE SEQUENCE [LARGE SCALE GENOMIC DNA]</scope>
    <source>
        <strain evidence="5">TBRC 1826</strain>
    </source>
</reference>
<dbReference type="InterPro" id="IPR016161">
    <property type="entry name" value="Ald_DH/histidinol_DH"/>
</dbReference>
<evidence type="ECO:0000256" key="1">
    <source>
        <dbReference type="ARBA" id="ARBA00023002"/>
    </source>
</evidence>
<dbReference type="Proteomes" id="UP001595847">
    <property type="component" value="Unassembled WGS sequence"/>
</dbReference>
<dbReference type="PANTHER" id="PTHR43353">
    <property type="entry name" value="SUCCINATE-SEMIALDEHYDE DEHYDROGENASE, MITOCHONDRIAL"/>
    <property type="match status" value="1"/>
</dbReference>
<dbReference type="SUPFAM" id="SSF53720">
    <property type="entry name" value="ALDH-like"/>
    <property type="match status" value="1"/>
</dbReference>
<dbReference type="Pfam" id="PF00171">
    <property type="entry name" value="Aldedh"/>
    <property type="match status" value="1"/>
</dbReference>
<proteinExistence type="predicted"/>
<name>A0ABV8FTK6_9ACTN</name>
<dbReference type="Gene3D" id="3.40.605.10">
    <property type="entry name" value="Aldehyde Dehydrogenase, Chain A, domain 1"/>
    <property type="match status" value="1"/>
</dbReference>
<dbReference type="Gene3D" id="3.40.309.10">
    <property type="entry name" value="Aldehyde Dehydrogenase, Chain A, domain 2"/>
    <property type="match status" value="1"/>
</dbReference>
<keyword evidence="5" id="KW-1185">Reference proteome</keyword>
<keyword evidence="1" id="KW-0560">Oxidoreductase</keyword>
<dbReference type="InterPro" id="IPR016162">
    <property type="entry name" value="Ald_DH_N"/>
</dbReference>